<evidence type="ECO:0000259" key="1">
    <source>
        <dbReference type="Pfam" id="PF01844"/>
    </source>
</evidence>
<accession>A0ABR8Z9G6</accession>
<dbReference type="Proteomes" id="UP000637299">
    <property type="component" value="Unassembled WGS sequence"/>
</dbReference>
<sequence>MFKLNPNPRAVKFYYEKVSEIIDKIIDERIASGLLEISTRKFLKQYKNILIQGKPELLLKVHQKFKNTITDQNTENLKTCFKERAYKEHFQRYFGKEFLNLLNIDTCVYCNRNYTLQFDLESNHTRAQLDHWFPKADFPILALSFYNLIPSCSSCNHIKGQAKEYDWEKALENLVHPYSDSIDFSFSYDFDKYNEPKIWLVQNNSNLKNEQTIKFNKLREIYEAQSGKELKDLYDLRYKYSQNYLDILCNKTFEGLSLSQEEAYRMVFGIEIKKDDYHKRPFSKFKHDIIEELKKNI</sequence>
<name>A0ABR8Z9G6_9FLAO</name>
<evidence type="ECO:0000313" key="2">
    <source>
        <dbReference type="EMBL" id="MBD8081580.1"/>
    </source>
</evidence>
<gene>
    <name evidence="2" type="ORF">IC610_03975</name>
</gene>
<dbReference type="EMBL" id="JACYFS010000001">
    <property type="protein sequence ID" value="MBD8081580.1"/>
    <property type="molecule type" value="Genomic_DNA"/>
</dbReference>
<dbReference type="InterPro" id="IPR002711">
    <property type="entry name" value="HNH"/>
</dbReference>
<organism evidence="2 3">
    <name type="scientific">Chryseobacterium caseinilyticum</name>
    <dbReference type="NCBI Taxonomy" id="2771428"/>
    <lineage>
        <taxon>Bacteria</taxon>
        <taxon>Pseudomonadati</taxon>
        <taxon>Bacteroidota</taxon>
        <taxon>Flavobacteriia</taxon>
        <taxon>Flavobacteriales</taxon>
        <taxon>Weeksellaceae</taxon>
        <taxon>Chryseobacterium group</taxon>
        <taxon>Chryseobacterium</taxon>
    </lineage>
</organism>
<protein>
    <recommendedName>
        <fullName evidence="1">HNH domain-containing protein</fullName>
    </recommendedName>
</protein>
<evidence type="ECO:0000313" key="3">
    <source>
        <dbReference type="Proteomes" id="UP000637299"/>
    </source>
</evidence>
<proteinExistence type="predicted"/>
<feature type="domain" description="HNH" evidence="1">
    <location>
        <begin position="107"/>
        <end position="160"/>
    </location>
</feature>
<reference evidence="2 3" key="1">
    <citation type="submission" date="2020-09" db="EMBL/GenBank/DDBJ databases">
        <title>Genome seq and assembly of Chryseobacterium sp.</title>
        <authorList>
            <person name="Chhetri G."/>
        </authorList>
    </citation>
    <scope>NUCLEOTIDE SEQUENCE [LARGE SCALE GENOMIC DNA]</scope>
    <source>
        <strain evidence="2 3">GCR10</strain>
    </source>
</reference>
<comment type="caution">
    <text evidence="2">The sequence shown here is derived from an EMBL/GenBank/DDBJ whole genome shotgun (WGS) entry which is preliminary data.</text>
</comment>
<dbReference type="Pfam" id="PF01844">
    <property type="entry name" value="HNH"/>
    <property type="match status" value="1"/>
</dbReference>
<keyword evidence="3" id="KW-1185">Reference proteome</keyword>
<dbReference type="RefSeq" id="WP_191735339.1">
    <property type="nucleotide sequence ID" value="NZ_JACYFS010000001.1"/>
</dbReference>
<dbReference type="Gene3D" id="1.10.30.50">
    <property type="match status" value="1"/>
</dbReference>